<dbReference type="EMBL" id="CP058933">
    <property type="protein sequence ID" value="QLI67350.1"/>
    <property type="molecule type" value="Genomic_DNA"/>
</dbReference>
<dbReference type="RefSeq" id="XP_014544739.1">
    <property type="nucleotide sequence ID" value="XM_014689253.1"/>
</dbReference>
<evidence type="ECO:0000313" key="4">
    <source>
        <dbReference type="Proteomes" id="UP000510686"/>
    </source>
</evidence>
<dbReference type="AlphaFoldDB" id="A0A7D5UUS1"/>
<dbReference type="GeneID" id="26242080"/>
<feature type="chain" id="PRO_5029001274" evidence="2">
    <location>
        <begin position="23"/>
        <end position="116"/>
    </location>
</feature>
<feature type="region of interest" description="Disordered" evidence="1">
    <location>
        <begin position="19"/>
        <end position="97"/>
    </location>
</feature>
<feature type="compositionally biased region" description="Low complexity" evidence="1">
    <location>
        <begin position="58"/>
        <end position="97"/>
    </location>
</feature>
<proteinExistence type="predicted"/>
<dbReference type="Proteomes" id="UP000510686">
    <property type="component" value="Chromosome 2"/>
</dbReference>
<evidence type="ECO:0000256" key="1">
    <source>
        <dbReference type="SAM" id="MobiDB-lite"/>
    </source>
</evidence>
<keyword evidence="4" id="KW-1185">Reference proteome</keyword>
<feature type="signal peptide" evidence="2">
    <location>
        <begin position="1"/>
        <end position="22"/>
    </location>
</feature>
<dbReference type="OrthoDB" id="10522751at2759"/>
<protein>
    <submittedName>
        <fullName evidence="3">Uncharacterized protein</fullName>
    </submittedName>
</protein>
<organism evidence="3 4">
    <name type="scientific">Metarhizium brunneum</name>
    <dbReference type="NCBI Taxonomy" id="500148"/>
    <lineage>
        <taxon>Eukaryota</taxon>
        <taxon>Fungi</taxon>
        <taxon>Dikarya</taxon>
        <taxon>Ascomycota</taxon>
        <taxon>Pezizomycotina</taxon>
        <taxon>Sordariomycetes</taxon>
        <taxon>Hypocreomycetidae</taxon>
        <taxon>Hypocreales</taxon>
        <taxon>Clavicipitaceae</taxon>
        <taxon>Metarhizium</taxon>
    </lineage>
</organism>
<accession>A0A7D5UUS1</accession>
<gene>
    <name evidence="3" type="ORF">G6M90_00g046110</name>
</gene>
<name>A0A7D5UUS1_9HYPO</name>
<evidence type="ECO:0000256" key="2">
    <source>
        <dbReference type="SAM" id="SignalP"/>
    </source>
</evidence>
<dbReference type="KEGG" id="mbrn:26242080"/>
<evidence type="ECO:0000313" key="3">
    <source>
        <dbReference type="EMBL" id="QLI67350.1"/>
    </source>
</evidence>
<sequence length="116" mass="11173">MKVYKQLLLVFALGATAQQASPLPTGQPPLHMFPPVIHTTEPVPSGASLPTTPGTKVTGASSGSGSSATDTTAASASGSGSAATTSGTRTSTGSAAPTAQVNIAPILGIAAAVMVL</sequence>
<keyword evidence="2" id="KW-0732">Signal</keyword>
<reference evidence="3 4" key="1">
    <citation type="submission" date="2020-07" db="EMBL/GenBank/DDBJ databases">
        <title>Telomere length de novo assembly of all 7 chromosomes of the fungus, Metarhizium brunneum, using a novel assembly pipeline.</title>
        <authorList>
            <person name="Saud z."/>
            <person name="Kortsinoglou A."/>
            <person name="Kouvelis V.N."/>
            <person name="Butt T.M."/>
        </authorList>
    </citation>
    <scope>NUCLEOTIDE SEQUENCE [LARGE SCALE GENOMIC DNA]</scope>
    <source>
        <strain evidence="3 4">4556</strain>
    </source>
</reference>